<accession>A0A9W9GUA3</accession>
<protein>
    <recommendedName>
        <fullName evidence="4">Integral membrane protein</fullName>
    </recommendedName>
</protein>
<dbReference type="RefSeq" id="XP_056520427.1">
    <property type="nucleotide sequence ID" value="XM_056666831.1"/>
</dbReference>
<reference evidence="2" key="2">
    <citation type="journal article" date="2023" name="IMA Fungus">
        <title>Comparative genomic study of the Penicillium genus elucidates a diverse pangenome and 15 lateral gene transfer events.</title>
        <authorList>
            <person name="Petersen C."/>
            <person name="Sorensen T."/>
            <person name="Nielsen M.R."/>
            <person name="Sondergaard T.E."/>
            <person name="Sorensen J.L."/>
            <person name="Fitzpatrick D.A."/>
            <person name="Frisvad J.C."/>
            <person name="Nielsen K.L."/>
        </authorList>
    </citation>
    <scope>NUCLEOTIDE SEQUENCE</scope>
    <source>
        <strain evidence="2">IBT 22155</strain>
    </source>
</reference>
<feature type="transmembrane region" description="Helical" evidence="1">
    <location>
        <begin position="282"/>
        <end position="301"/>
    </location>
</feature>
<feature type="transmembrane region" description="Helical" evidence="1">
    <location>
        <begin position="247"/>
        <end position="270"/>
    </location>
</feature>
<sequence>MGDAHGTSDTIVAPPSQLHKVQKIIRAKFMEIIRLQRPSRPSPSIPIFPCEASDITSQNSEPTTTNQVVLLQKREQGDTSEITSQESLQITNDRLTLLRKHGEGNTSDITLQEAAQPINDQVTLVNKRGRFRLHHQQQYKNSLLAGVGYLELANAGDFAANVWNEIPVPKFAAVLMGLGGILALGMVVVAVRDLLLSWKNIKLLRVERAHLQSLQESHKNDTEMVQLIENRLGVGAREIGTELVDRLVMDAFMGFGSLLVGIGTLMAIGGANPRVYKTSNLLSGYIGNGLAAAFGVANAVWSGYLVRRFHLHHAAVFALETNDTIRRRLHTRFRRFQWHAGINGVNGLVAGAASMVTAERWWGYVVLIPCIIILIVCNYFWRKKLGYDRPLVGLTRSIEKQSTLLFEELQQVIMMQSTFAELEPSLPQAQFRRDYLDSILRLIVDNNMFESFCESLAHDKRTQPLFNKLQCLSLCPQQITISHQAIFWLPTTDLIIVLQHAQIFLQREGVAILIYRERYLLELLGYAIWQDHQKAATA</sequence>
<name>A0A9W9GUA3_9EURO</name>
<dbReference type="AlphaFoldDB" id="A0A9W9GUA3"/>
<dbReference type="GeneID" id="81406001"/>
<feature type="transmembrane region" description="Helical" evidence="1">
    <location>
        <begin position="336"/>
        <end position="355"/>
    </location>
</feature>
<keyword evidence="1" id="KW-0812">Transmembrane</keyword>
<evidence type="ECO:0000256" key="1">
    <source>
        <dbReference type="SAM" id="Phobius"/>
    </source>
</evidence>
<evidence type="ECO:0000313" key="2">
    <source>
        <dbReference type="EMBL" id="KAJ5130048.1"/>
    </source>
</evidence>
<keyword evidence="1" id="KW-1133">Transmembrane helix</keyword>
<feature type="transmembrane region" description="Helical" evidence="1">
    <location>
        <begin position="171"/>
        <end position="195"/>
    </location>
</feature>
<keyword evidence="3" id="KW-1185">Reference proteome</keyword>
<reference evidence="2" key="1">
    <citation type="submission" date="2022-11" db="EMBL/GenBank/DDBJ databases">
        <authorList>
            <person name="Petersen C."/>
        </authorList>
    </citation>
    <scope>NUCLEOTIDE SEQUENCE</scope>
    <source>
        <strain evidence="2">IBT 22155</strain>
    </source>
</reference>
<gene>
    <name evidence="2" type="ORF">N7515_006087</name>
</gene>
<keyword evidence="1" id="KW-0472">Membrane</keyword>
<organism evidence="2 3">
    <name type="scientific">Penicillium bovifimosum</name>
    <dbReference type="NCBI Taxonomy" id="126998"/>
    <lineage>
        <taxon>Eukaryota</taxon>
        <taxon>Fungi</taxon>
        <taxon>Dikarya</taxon>
        <taxon>Ascomycota</taxon>
        <taxon>Pezizomycotina</taxon>
        <taxon>Eurotiomycetes</taxon>
        <taxon>Eurotiomycetidae</taxon>
        <taxon>Eurotiales</taxon>
        <taxon>Aspergillaceae</taxon>
        <taxon>Penicillium</taxon>
    </lineage>
</organism>
<evidence type="ECO:0000313" key="3">
    <source>
        <dbReference type="Proteomes" id="UP001149079"/>
    </source>
</evidence>
<comment type="caution">
    <text evidence="2">The sequence shown here is derived from an EMBL/GenBank/DDBJ whole genome shotgun (WGS) entry which is preliminary data.</text>
</comment>
<evidence type="ECO:0008006" key="4">
    <source>
        <dbReference type="Google" id="ProtNLM"/>
    </source>
</evidence>
<proteinExistence type="predicted"/>
<dbReference type="EMBL" id="JAPQKL010000005">
    <property type="protein sequence ID" value="KAJ5130048.1"/>
    <property type="molecule type" value="Genomic_DNA"/>
</dbReference>
<feature type="transmembrane region" description="Helical" evidence="1">
    <location>
        <begin position="361"/>
        <end position="381"/>
    </location>
</feature>
<dbReference type="OrthoDB" id="5089392at2759"/>
<dbReference type="Proteomes" id="UP001149079">
    <property type="component" value="Unassembled WGS sequence"/>
</dbReference>